<feature type="region of interest" description="Disordered" evidence="1">
    <location>
        <begin position="1"/>
        <end position="53"/>
    </location>
</feature>
<dbReference type="GeneID" id="66058994"/>
<protein>
    <submittedName>
        <fullName evidence="5">GLOBIN domain-containing protein</fullName>
    </submittedName>
</protein>
<dbReference type="RefSeq" id="XP_042938170.1">
    <property type="nucleotide sequence ID" value="XM_043082236.1"/>
</dbReference>
<evidence type="ECO:0000313" key="3">
    <source>
        <dbReference type="EMBL" id="VIO99069.1"/>
    </source>
</evidence>
<gene>
    <name evidence="3 5" type="primary">Bm17783</name>
    <name evidence="3" type="ORF">BM_BM17783</name>
</gene>
<dbReference type="OrthoDB" id="5810844at2759"/>
<dbReference type="Proteomes" id="UP000006672">
    <property type="component" value="Unassembled WGS sequence"/>
</dbReference>
<accession>A0A4E9FSL4</accession>
<dbReference type="InterPro" id="IPR044399">
    <property type="entry name" value="Mb-like_M"/>
</dbReference>
<dbReference type="Gene3D" id="1.10.490.10">
    <property type="entry name" value="Globins"/>
    <property type="match status" value="1"/>
</dbReference>
<dbReference type="GO" id="GO:0020037">
    <property type="term" value="F:heme binding"/>
    <property type="evidence" value="ECO:0007669"/>
    <property type="project" value="InterPro"/>
</dbReference>
<accession>A0A5S6PEA0</accession>
<dbReference type="EMBL" id="CAAKNF010000195">
    <property type="protein sequence ID" value="VIO99069.1"/>
    <property type="molecule type" value="Genomic_DNA"/>
</dbReference>
<keyword evidence="4" id="KW-1185">Reference proteome</keyword>
<dbReference type="InterPro" id="IPR000971">
    <property type="entry name" value="Globin"/>
</dbReference>
<dbReference type="CDD" id="cd01040">
    <property type="entry name" value="Mb-like"/>
    <property type="match status" value="1"/>
</dbReference>
<evidence type="ECO:0000313" key="5">
    <source>
        <dbReference type="WBParaSite" id="Bm17783.1"/>
    </source>
</evidence>
<feature type="domain" description="Globin" evidence="2">
    <location>
        <begin position="95"/>
        <end position="281"/>
    </location>
</feature>
<reference evidence="4" key="1">
    <citation type="journal article" date="2007" name="Science">
        <title>Draft genome of the filarial nematode parasite Brugia malayi.</title>
        <authorList>
            <person name="Ghedin E."/>
            <person name="Wang S."/>
            <person name="Spiro D."/>
            <person name="Caler E."/>
            <person name="Zhao Q."/>
            <person name="Crabtree J."/>
            <person name="Allen J.E."/>
            <person name="Delcher A.L."/>
            <person name="Guiliano D.B."/>
            <person name="Miranda-Saavedra D."/>
            <person name="Angiuoli S.V."/>
            <person name="Creasy T."/>
            <person name="Amedeo P."/>
            <person name="Haas B."/>
            <person name="El-Sayed N.M."/>
            <person name="Wortman J.R."/>
            <person name="Feldblyum T."/>
            <person name="Tallon L."/>
            <person name="Schatz M."/>
            <person name="Shumway M."/>
            <person name="Koo H."/>
            <person name="Salzberg S.L."/>
            <person name="Schobel S."/>
            <person name="Pertea M."/>
            <person name="Pop M."/>
            <person name="White O."/>
            <person name="Barton G.J."/>
            <person name="Carlow C.K."/>
            <person name="Crawford M.J."/>
            <person name="Daub J."/>
            <person name="Dimmic M.W."/>
            <person name="Estes C.F."/>
            <person name="Foster J.M."/>
            <person name="Ganatra M."/>
            <person name="Gregory W.F."/>
            <person name="Johnson N.M."/>
            <person name="Jin J."/>
            <person name="Komuniecki R."/>
            <person name="Korf I."/>
            <person name="Kumar S."/>
            <person name="Laney S."/>
            <person name="Li B.W."/>
            <person name="Li W."/>
            <person name="Lindblom T.H."/>
            <person name="Lustigman S."/>
            <person name="Ma D."/>
            <person name="Maina C.V."/>
            <person name="Martin D.M."/>
            <person name="McCarter J.P."/>
            <person name="McReynolds L."/>
            <person name="Mitreva M."/>
            <person name="Nutman T.B."/>
            <person name="Parkinson J."/>
            <person name="Peregrin-Alvarez J.M."/>
            <person name="Poole C."/>
            <person name="Ren Q."/>
            <person name="Saunders L."/>
            <person name="Sluder A.E."/>
            <person name="Smith K."/>
            <person name="Stanke M."/>
            <person name="Unnasch T.R."/>
            <person name="Ware J."/>
            <person name="Wei A.D."/>
            <person name="Weil G."/>
            <person name="Williams D.J."/>
            <person name="Zhang Y."/>
            <person name="Williams S.A."/>
            <person name="Fraser-Liggett C."/>
            <person name="Slatko B."/>
            <person name="Blaxter M.L."/>
            <person name="Scott A.L."/>
        </authorList>
    </citation>
    <scope>NUCLEOTIDE SEQUENCE</scope>
    <source>
        <strain evidence="4">FR3</strain>
    </source>
</reference>
<dbReference type="WBParaSite" id="Bm17783.1">
    <property type="protein sequence ID" value="Bm17783.1"/>
    <property type="gene ID" value="WBGene00268925"/>
</dbReference>
<reference evidence="3" key="2">
    <citation type="submission" date="2019-04" db="EMBL/GenBank/DDBJ databases">
        <authorList>
            <person name="Howe K."/>
            <person name="Paulini M."/>
            <person name="Williams G."/>
        </authorList>
    </citation>
    <scope>NUCLEOTIDE SEQUENCE [LARGE SCALE GENOMIC DNA]</scope>
    <source>
        <strain evidence="3">FR3</strain>
    </source>
</reference>
<dbReference type="PROSITE" id="PS01033">
    <property type="entry name" value="GLOBIN"/>
    <property type="match status" value="1"/>
</dbReference>
<dbReference type="InterPro" id="IPR012292">
    <property type="entry name" value="Globin/Proto"/>
</dbReference>
<dbReference type="KEGG" id="bmy:BM_BM17783"/>
<dbReference type="SUPFAM" id="SSF46458">
    <property type="entry name" value="Globin-like"/>
    <property type="match status" value="1"/>
</dbReference>
<evidence type="ECO:0000313" key="4">
    <source>
        <dbReference type="Proteomes" id="UP000006672"/>
    </source>
</evidence>
<sequence>MGNKESTNQHDGAKISRQMSHKRHSHTMSPSRTRSESIPHPQSSRKLSSFRKEEELESPIVSFEKNRSKSFRASSGQPRYMDGSRRRSNICEITGLSAHQKAILTTMWRQLPRALVFDLGKRVFEVVFERDPNLLVVINLEHLQCTNQWQEHVNFRTHAQRFTHALSQSMRNLAEPIVAADRLQEFGAAYVNHEDITYSYFNASIPHSYWDRLSAAITTTAKEFLNKQQLKATKKNLTVDDALLENEKRNSRSLFSQVSANISAWSILAQFISNQIRFGYEMELMLRVELKKLNINGQMKQK</sequence>
<evidence type="ECO:0000256" key="1">
    <source>
        <dbReference type="SAM" id="MobiDB-lite"/>
    </source>
</evidence>
<dbReference type="GO" id="GO:0019825">
    <property type="term" value="F:oxygen binding"/>
    <property type="evidence" value="ECO:0007669"/>
    <property type="project" value="InterPro"/>
</dbReference>
<name>A0A4E9FSL4_BRUMA</name>
<evidence type="ECO:0000259" key="2">
    <source>
        <dbReference type="PROSITE" id="PS01033"/>
    </source>
</evidence>
<dbReference type="AlphaFoldDB" id="A0A4E9FSL4"/>
<dbReference type="InterPro" id="IPR009050">
    <property type="entry name" value="Globin-like_sf"/>
</dbReference>
<proteinExistence type="predicted"/>
<dbReference type="CTD" id="66058994"/>
<organism evidence="3">
    <name type="scientific">Brugia malayi</name>
    <name type="common">Filarial nematode worm</name>
    <dbReference type="NCBI Taxonomy" id="6279"/>
    <lineage>
        <taxon>Eukaryota</taxon>
        <taxon>Metazoa</taxon>
        <taxon>Ecdysozoa</taxon>
        <taxon>Nematoda</taxon>
        <taxon>Chromadorea</taxon>
        <taxon>Rhabditida</taxon>
        <taxon>Spirurina</taxon>
        <taxon>Spiruromorpha</taxon>
        <taxon>Filarioidea</taxon>
        <taxon>Onchocercidae</taxon>
        <taxon>Brugia</taxon>
    </lineage>
</organism>
<reference evidence="5" key="3">
    <citation type="submission" date="2019-12" db="UniProtKB">
        <authorList>
            <consortium name="WormBaseParasite"/>
        </authorList>
    </citation>
    <scope>IDENTIFICATION</scope>
</reference>